<dbReference type="CDD" id="cd09010">
    <property type="entry name" value="MTAP_SsMTAPII_like_MTIP"/>
    <property type="match status" value="1"/>
</dbReference>
<dbReference type="Gene3D" id="3.40.50.1580">
    <property type="entry name" value="Nucleoside phosphorylase domain"/>
    <property type="match status" value="1"/>
</dbReference>
<proteinExistence type="inferred from homology"/>
<name>A0A1G1YK23_9BACT</name>
<evidence type="ECO:0000256" key="1">
    <source>
        <dbReference type="ARBA" id="ARBA00022676"/>
    </source>
</evidence>
<dbReference type="InterPro" id="IPR035994">
    <property type="entry name" value="Nucleoside_phosphorylase_sf"/>
</dbReference>
<evidence type="ECO:0000259" key="4">
    <source>
        <dbReference type="Pfam" id="PF01048"/>
    </source>
</evidence>
<comment type="catalytic activity">
    <reaction evidence="3">
        <text>a purine D-ribonucleoside + phosphate = a purine nucleobase + alpha-D-ribose 1-phosphate</text>
        <dbReference type="Rhea" id="RHEA:19805"/>
        <dbReference type="ChEBI" id="CHEBI:26386"/>
        <dbReference type="ChEBI" id="CHEBI:43474"/>
        <dbReference type="ChEBI" id="CHEBI:57720"/>
        <dbReference type="ChEBI" id="CHEBI:142355"/>
        <dbReference type="EC" id="2.4.2.1"/>
    </reaction>
</comment>
<evidence type="ECO:0000256" key="2">
    <source>
        <dbReference type="ARBA" id="ARBA00022679"/>
    </source>
</evidence>
<accession>A0A1G1YK23</accession>
<dbReference type="EMBL" id="MHIM01000012">
    <property type="protein sequence ID" value="OGY52698.1"/>
    <property type="molecule type" value="Genomic_DNA"/>
</dbReference>
<dbReference type="GO" id="GO:0005829">
    <property type="term" value="C:cytosol"/>
    <property type="evidence" value="ECO:0007669"/>
    <property type="project" value="TreeGrafter"/>
</dbReference>
<keyword evidence="3" id="KW-0660">Purine salvage</keyword>
<keyword evidence="2 3" id="KW-0808">Transferase</keyword>
<dbReference type="SUPFAM" id="SSF53167">
    <property type="entry name" value="Purine and uridine phosphorylases"/>
    <property type="match status" value="1"/>
</dbReference>
<dbReference type="InterPro" id="IPR018099">
    <property type="entry name" value="Purine_phosphorylase-2_CS"/>
</dbReference>
<organism evidence="5 6">
    <name type="scientific">Candidatus Buchananbacteria bacterium RIFCSPLOWO2_01_FULL_39_33</name>
    <dbReference type="NCBI Taxonomy" id="1797543"/>
    <lineage>
        <taxon>Bacteria</taxon>
        <taxon>Candidatus Buchananiibacteriota</taxon>
    </lineage>
</organism>
<protein>
    <recommendedName>
        <fullName evidence="3">Purine nucleoside phosphorylase</fullName>
        <shortName evidence="3">PNP</shortName>
        <ecNumber evidence="3">2.4.2.1</ecNumber>
    </recommendedName>
</protein>
<dbReference type="Pfam" id="PF01048">
    <property type="entry name" value="PNP_UDP_1"/>
    <property type="match status" value="1"/>
</dbReference>
<feature type="binding site" evidence="3">
    <location>
        <position position="182"/>
    </location>
    <ligand>
        <name>substrate</name>
    </ligand>
</feature>
<comment type="function">
    <text evidence="3">Purine nucleoside phosphorylase involved in purine salvage.</text>
</comment>
<dbReference type="PANTHER" id="PTHR42679:SF2">
    <property type="entry name" value="S-METHYL-5'-THIOADENOSINE PHOSPHORYLASE"/>
    <property type="match status" value="1"/>
</dbReference>
<dbReference type="GO" id="GO:0006166">
    <property type="term" value="P:purine ribonucleoside salvage"/>
    <property type="evidence" value="ECO:0007669"/>
    <property type="project" value="UniProtKB-UniRule"/>
</dbReference>
<dbReference type="HAMAP" id="MF_01963">
    <property type="entry name" value="MTAP"/>
    <property type="match status" value="1"/>
</dbReference>
<dbReference type="PROSITE" id="PS01240">
    <property type="entry name" value="PNP_MTAP_2"/>
    <property type="match status" value="1"/>
</dbReference>
<feature type="binding site" evidence="3">
    <location>
        <position position="183"/>
    </location>
    <ligand>
        <name>phosphate</name>
        <dbReference type="ChEBI" id="CHEBI:43474"/>
    </ligand>
</feature>
<comment type="caution">
    <text evidence="5">The sequence shown here is derived from an EMBL/GenBank/DDBJ whole genome shotgun (WGS) entry which is preliminary data.</text>
</comment>
<feature type="binding site" evidence="3">
    <location>
        <begin position="206"/>
        <end position="208"/>
    </location>
    <ligand>
        <name>substrate</name>
    </ligand>
</feature>
<gene>
    <name evidence="5" type="ORF">A3A02_02560</name>
</gene>
<dbReference type="InterPro" id="IPR000845">
    <property type="entry name" value="Nucleoside_phosphorylase_d"/>
</dbReference>
<comment type="subunit">
    <text evidence="3">Homohexamer. Dimer of a homotrimer.</text>
</comment>
<evidence type="ECO:0000313" key="5">
    <source>
        <dbReference type="EMBL" id="OGY52698.1"/>
    </source>
</evidence>
<dbReference type="UniPathway" id="UPA00606"/>
<feature type="binding site" evidence="3">
    <location>
        <begin position="85"/>
        <end position="86"/>
    </location>
    <ligand>
        <name>phosphate</name>
        <dbReference type="ChEBI" id="CHEBI:43474"/>
    </ligand>
</feature>
<keyword evidence="1 3" id="KW-0328">Glycosyltransferase</keyword>
<dbReference type="GO" id="GO:0019509">
    <property type="term" value="P:L-methionine salvage from methylthioadenosine"/>
    <property type="evidence" value="ECO:0007669"/>
    <property type="project" value="TreeGrafter"/>
</dbReference>
<feature type="domain" description="Nucleoside phosphorylase" evidence="4">
    <location>
        <begin position="3"/>
        <end position="241"/>
    </location>
</feature>
<dbReference type="InterPro" id="IPR010044">
    <property type="entry name" value="MTAP"/>
</dbReference>
<comment type="similarity">
    <text evidence="3">Belongs to the PNP/MTAP phosphorylase family. MTAP subfamily.</text>
</comment>
<sequence>MSKIGIIGGSGLDDPQILKEPQIKEVGTKFGRPSSALTIGKIEGVEVVILARHGKEHSIMPTKVNFLANIMALKNEGCTHILAATAVGSLREEIKPGNLVFPNQFIDFTRQRHLTFFTDKVIHTPMSEPYDIMLRSLLRNTCDELGYAYNSEVTVITIEGPRFSTKAESLMFRNWGADIINMSTCPEVILANELNIPYQTIAMSTDYDCWKESEAPVTFEMVMQTMKANAEKVKQLLIKVIPKI</sequence>
<comment type="miscellaneous">
    <text evidence="3">Although this enzyme belongs to the family of MTA phosphorylases based on sequence homology, it lacks several conserved amino acids in the substrate binding pocket that confer specificity towards MTA.</text>
</comment>
<evidence type="ECO:0000256" key="3">
    <source>
        <dbReference type="HAMAP-Rule" id="MF_01963"/>
    </source>
</evidence>
<evidence type="ECO:0000313" key="6">
    <source>
        <dbReference type="Proteomes" id="UP000177376"/>
    </source>
</evidence>
<feature type="binding site" evidence="3">
    <location>
        <begin position="52"/>
        <end position="53"/>
    </location>
    <ligand>
        <name>phosphate</name>
        <dbReference type="ChEBI" id="CHEBI:43474"/>
    </ligand>
</feature>
<feature type="binding site" evidence="3">
    <location>
        <position position="10"/>
    </location>
    <ligand>
        <name>phosphate</name>
        <dbReference type="ChEBI" id="CHEBI:43474"/>
    </ligand>
</feature>
<feature type="site" description="Important for substrate specificity" evidence="3">
    <location>
        <position position="164"/>
    </location>
</feature>
<dbReference type="NCBIfam" id="TIGR01694">
    <property type="entry name" value="MTAP"/>
    <property type="match status" value="1"/>
</dbReference>
<dbReference type="GO" id="GO:0017061">
    <property type="term" value="F:S-methyl-5-thioadenosine phosphorylase activity"/>
    <property type="evidence" value="ECO:0007669"/>
    <property type="project" value="InterPro"/>
</dbReference>
<dbReference type="PANTHER" id="PTHR42679">
    <property type="entry name" value="S-METHYL-5'-THIOADENOSINE PHOSPHORYLASE"/>
    <property type="match status" value="1"/>
</dbReference>
<dbReference type="Proteomes" id="UP000177376">
    <property type="component" value="Unassembled WGS sequence"/>
</dbReference>
<reference evidence="5 6" key="1">
    <citation type="journal article" date="2016" name="Nat. Commun.">
        <title>Thousands of microbial genomes shed light on interconnected biogeochemical processes in an aquifer system.</title>
        <authorList>
            <person name="Anantharaman K."/>
            <person name="Brown C.T."/>
            <person name="Hug L.A."/>
            <person name="Sharon I."/>
            <person name="Castelle C.J."/>
            <person name="Probst A.J."/>
            <person name="Thomas B.C."/>
            <person name="Singh A."/>
            <person name="Wilkins M.J."/>
            <person name="Karaoz U."/>
            <person name="Brodie E.L."/>
            <person name="Williams K.H."/>
            <person name="Hubbard S.S."/>
            <person name="Banfield J.F."/>
        </authorList>
    </citation>
    <scope>NUCLEOTIDE SEQUENCE [LARGE SCALE GENOMIC DNA]</scope>
</reference>
<feature type="site" description="Important for substrate specificity" evidence="3">
    <location>
        <position position="219"/>
    </location>
</feature>
<dbReference type="AlphaFoldDB" id="A0A1G1YK23"/>
<dbReference type="EC" id="2.4.2.1" evidence="3"/>
<comment type="pathway">
    <text evidence="3">Purine metabolism; purine nucleoside salvage.</text>
</comment>